<dbReference type="RefSeq" id="WP_109822854.1">
    <property type="nucleotide sequence ID" value="NZ_QGKL01000023.1"/>
</dbReference>
<reference evidence="1 2" key="1">
    <citation type="submission" date="2018-05" db="EMBL/GenBank/DDBJ databases">
        <title>Leucothrix arctica sp. nov., isolated from Arctic seawater.</title>
        <authorList>
            <person name="Choi A."/>
            <person name="Baek K."/>
        </authorList>
    </citation>
    <scope>NUCLEOTIDE SEQUENCE [LARGE SCALE GENOMIC DNA]</scope>
    <source>
        <strain evidence="1 2">IMCC9719</strain>
    </source>
</reference>
<name>A0A317CEJ3_9GAMM</name>
<evidence type="ECO:0000313" key="1">
    <source>
        <dbReference type="EMBL" id="PWQ97084.1"/>
    </source>
</evidence>
<dbReference type="GO" id="GO:0008705">
    <property type="term" value="F:methionine synthase activity"/>
    <property type="evidence" value="ECO:0007669"/>
    <property type="project" value="InterPro"/>
</dbReference>
<sequence>MSILKQSFLRLEIARSNKLATDWAHYEVTKPAVEGVQIIEKMDLRVLAELIAWTPFFHT</sequence>
<proteinExistence type="predicted"/>
<dbReference type="OrthoDB" id="9803687at2"/>
<dbReference type="Proteomes" id="UP000245506">
    <property type="component" value="Unassembled WGS sequence"/>
</dbReference>
<dbReference type="EMBL" id="QGKL01000023">
    <property type="protein sequence ID" value="PWQ97084.1"/>
    <property type="molecule type" value="Genomic_DNA"/>
</dbReference>
<keyword evidence="2" id="KW-1185">Reference proteome</keyword>
<protein>
    <submittedName>
        <fullName evidence="1">Uncharacterized protein</fullName>
    </submittedName>
</protein>
<dbReference type="SUPFAM" id="SSF56507">
    <property type="entry name" value="Methionine synthase activation domain-like"/>
    <property type="match status" value="1"/>
</dbReference>
<gene>
    <name evidence="1" type="ORF">DKT75_07765</name>
</gene>
<organism evidence="1 2">
    <name type="scientific">Leucothrix arctica</name>
    <dbReference type="NCBI Taxonomy" id="1481894"/>
    <lineage>
        <taxon>Bacteria</taxon>
        <taxon>Pseudomonadati</taxon>
        <taxon>Pseudomonadota</taxon>
        <taxon>Gammaproteobacteria</taxon>
        <taxon>Thiotrichales</taxon>
        <taxon>Thiotrichaceae</taxon>
        <taxon>Leucothrix</taxon>
    </lineage>
</organism>
<dbReference type="AlphaFoldDB" id="A0A317CEJ3"/>
<comment type="caution">
    <text evidence="1">The sequence shown here is derived from an EMBL/GenBank/DDBJ whole genome shotgun (WGS) entry which is preliminary data.</text>
</comment>
<evidence type="ECO:0000313" key="2">
    <source>
        <dbReference type="Proteomes" id="UP000245506"/>
    </source>
</evidence>
<dbReference type="InterPro" id="IPR037010">
    <property type="entry name" value="VitB12-dep_Met_synth_activ_sf"/>
</dbReference>
<accession>A0A317CEJ3</accession>